<reference evidence="1" key="1">
    <citation type="submission" date="2021-03" db="EMBL/GenBank/DDBJ databases">
        <title>Legionella lytica PCM 2298.</title>
        <authorList>
            <person name="Koper P."/>
        </authorList>
    </citation>
    <scope>NUCLEOTIDE SEQUENCE</scope>
    <source>
        <strain evidence="1">PCM 2298</strain>
    </source>
</reference>
<proteinExistence type="predicted"/>
<organism evidence="1 2">
    <name type="scientific">Legionella lytica</name>
    <dbReference type="NCBI Taxonomy" id="96232"/>
    <lineage>
        <taxon>Bacteria</taxon>
        <taxon>Pseudomonadati</taxon>
        <taxon>Pseudomonadota</taxon>
        <taxon>Gammaproteobacteria</taxon>
        <taxon>Legionellales</taxon>
        <taxon>Legionellaceae</taxon>
        <taxon>Legionella</taxon>
    </lineage>
</organism>
<evidence type="ECO:0008006" key="3">
    <source>
        <dbReference type="Google" id="ProtNLM"/>
    </source>
</evidence>
<dbReference type="RefSeq" id="WP_252581700.1">
    <property type="nucleotide sequence ID" value="NZ_CP071527.1"/>
</dbReference>
<evidence type="ECO:0000313" key="1">
    <source>
        <dbReference type="EMBL" id="USQ14834.1"/>
    </source>
</evidence>
<dbReference type="InterPro" id="IPR036291">
    <property type="entry name" value="NAD(P)-bd_dom_sf"/>
</dbReference>
<dbReference type="EMBL" id="CP071527">
    <property type="protein sequence ID" value="USQ14834.1"/>
    <property type="molecule type" value="Genomic_DNA"/>
</dbReference>
<gene>
    <name evidence="1" type="ORF">J2N86_05905</name>
</gene>
<keyword evidence="2" id="KW-1185">Reference proteome</keyword>
<accession>A0ABY4YCN1</accession>
<protein>
    <recommendedName>
        <fullName evidence="3">Short-chain dehydrogenase</fullName>
    </recommendedName>
</protein>
<dbReference type="Gene3D" id="3.40.50.720">
    <property type="entry name" value="NAD(P)-binding Rossmann-like Domain"/>
    <property type="match status" value="1"/>
</dbReference>
<sequence length="89" mass="9935">MVIYGKVSYTLYALHGFSKNLREELKPYLIKVTAVMPGAVITDSWGEYDNSQQRIMETSDVAKMIYAASELSPAACVEDIVLRPDFGDL</sequence>
<dbReference type="Proteomes" id="UP001057474">
    <property type="component" value="Chromosome"/>
</dbReference>
<dbReference type="SUPFAM" id="SSF51735">
    <property type="entry name" value="NAD(P)-binding Rossmann-fold domains"/>
    <property type="match status" value="1"/>
</dbReference>
<name>A0ABY4YCN1_9GAMM</name>
<evidence type="ECO:0000313" key="2">
    <source>
        <dbReference type="Proteomes" id="UP001057474"/>
    </source>
</evidence>